<keyword evidence="3" id="KW-1185">Reference proteome</keyword>
<reference evidence="1" key="2">
    <citation type="submission" date="2010-07" db="EMBL/GenBank/DDBJ databases">
        <authorList>
            <consortium name="The Broad Institute Genome Sequencing Platform"/>
            <consortium name="Broad Institute Genome Sequencing Center for Infectious Disease"/>
            <person name="Ma L.-J."/>
            <person name="Dead R."/>
            <person name="Young S."/>
            <person name="Zeng Q."/>
            <person name="Koehrsen M."/>
            <person name="Alvarado L."/>
            <person name="Berlin A."/>
            <person name="Chapman S.B."/>
            <person name="Chen Z."/>
            <person name="Freedman E."/>
            <person name="Gellesch M."/>
            <person name="Goldberg J."/>
            <person name="Griggs A."/>
            <person name="Gujja S."/>
            <person name="Heilman E.R."/>
            <person name="Heiman D."/>
            <person name="Hepburn T."/>
            <person name="Howarth C."/>
            <person name="Jen D."/>
            <person name="Larson L."/>
            <person name="Mehta T."/>
            <person name="Neiman D."/>
            <person name="Pearson M."/>
            <person name="Roberts A."/>
            <person name="Saif S."/>
            <person name="Shea T."/>
            <person name="Shenoy N."/>
            <person name="Sisk P."/>
            <person name="Stolte C."/>
            <person name="Sykes S."/>
            <person name="Walk T."/>
            <person name="White J."/>
            <person name="Yandava C."/>
            <person name="Haas B."/>
            <person name="Nusbaum C."/>
            <person name="Birren B."/>
        </authorList>
    </citation>
    <scope>NUCLEOTIDE SEQUENCE</scope>
    <source>
        <strain evidence="1">R3-111a-1</strain>
    </source>
</reference>
<proteinExistence type="predicted"/>
<dbReference type="HOGENOM" id="CLU_2687953_0_0_1"/>
<dbReference type="AlphaFoldDB" id="J3NP86"/>
<evidence type="ECO:0000313" key="2">
    <source>
        <dbReference type="EnsemblFungi" id="EJT77989"/>
    </source>
</evidence>
<reference evidence="1" key="3">
    <citation type="submission" date="2010-09" db="EMBL/GenBank/DDBJ databases">
        <title>Annotation of Gaeumannomyces graminis var. tritici R3-111a-1.</title>
        <authorList>
            <consortium name="The Broad Institute Genome Sequencing Platform"/>
            <person name="Ma L.-J."/>
            <person name="Dead R."/>
            <person name="Young S.K."/>
            <person name="Zeng Q."/>
            <person name="Gargeya S."/>
            <person name="Fitzgerald M."/>
            <person name="Haas B."/>
            <person name="Abouelleil A."/>
            <person name="Alvarado L."/>
            <person name="Arachchi H.M."/>
            <person name="Berlin A."/>
            <person name="Brown A."/>
            <person name="Chapman S.B."/>
            <person name="Chen Z."/>
            <person name="Dunbar C."/>
            <person name="Freedman E."/>
            <person name="Gearin G."/>
            <person name="Gellesch M."/>
            <person name="Goldberg J."/>
            <person name="Griggs A."/>
            <person name="Gujja S."/>
            <person name="Heiman D."/>
            <person name="Howarth C."/>
            <person name="Larson L."/>
            <person name="Lui A."/>
            <person name="MacDonald P.J.P."/>
            <person name="Mehta T."/>
            <person name="Montmayeur A."/>
            <person name="Murphy C."/>
            <person name="Neiman D."/>
            <person name="Pearson M."/>
            <person name="Priest M."/>
            <person name="Roberts A."/>
            <person name="Saif S."/>
            <person name="Shea T."/>
            <person name="Shenoy N."/>
            <person name="Sisk P."/>
            <person name="Stolte C."/>
            <person name="Sykes S."/>
            <person name="Yandava C."/>
            <person name="Wortman J."/>
            <person name="Nusbaum C."/>
            <person name="Birren B."/>
        </authorList>
    </citation>
    <scope>NUCLEOTIDE SEQUENCE</scope>
    <source>
        <strain evidence="1">R3-111a-1</strain>
    </source>
</reference>
<reference evidence="2" key="5">
    <citation type="submission" date="2018-04" db="UniProtKB">
        <authorList>
            <consortium name="EnsemblFungi"/>
        </authorList>
    </citation>
    <scope>IDENTIFICATION</scope>
    <source>
        <strain evidence="2">R3-111a-1</strain>
    </source>
</reference>
<dbReference type="Proteomes" id="UP000006039">
    <property type="component" value="Unassembled WGS sequence"/>
</dbReference>
<dbReference type="GeneID" id="20343550"/>
<organism evidence="1">
    <name type="scientific">Gaeumannomyces tritici (strain R3-111a-1)</name>
    <name type="common">Wheat and barley take-all root rot fungus</name>
    <name type="synonym">Gaeumannomyces graminis var. tritici</name>
    <dbReference type="NCBI Taxonomy" id="644352"/>
    <lineage>
        <taxon>Eukaryota</taxon>
        <taxon>Fungi</taxon>
        <taxon>Dikarya</taxon>
        <taxon>Ascomycota</taxon>
        <taxon>Pezizomycotina</taxon>
        <taxon>Sordariomycetes</taxon>
        <taxon>Sordariomycetidae</taxon>
        <taxon>Magnaporthales</taxon>
        <taxon>Magnaporthaceae</taxon>
        <taxon>Gaeumannomyces</taxon>
    </lineage>
</organism>
<sequence>MPPPAWPPTAVSPVYFYYHLASRPRYGETPAEETCKEACKEACKGAVVRRTRDHAGQVIHGTWHLVSDGAISDR</sequence>
<reference evidence="2" key="4">
    <citation type="journal article" date="2015" name="G3 (Bethesda)">
        <title>Genome sequences of three phytopathogenic species of the Magnaporthaceae family of fungi.</title>
        <authorList>
            <person name="Okagaki L.H."/>
            <person name="Nunes C.C."/>
            <person name="Sailsbery J."/>
            <person name="Clay B."/>
            <person name="Brown D."/>
            <person name="John T."/>
            <person name="Oh Y."/>
            <person name="Young N."/>
            <person name="Fitzgerald M."/>
            <person name="Haas B.J."/>
            <person name="Zeng Q."/>
            <person name="Young S."/>
            <person name="Adiconis X."/>
            <person name="Fan L."/>
            <person name="Levin J.Z."/>
            <person name="Mitchell T.K."/>
            <person name="Okubara P.A."/>
            <person name="Farman M.L."/>
            <person name="Kohn L.M."/>
            <person name="Birren B."/>
            <person name="Ma L.-J."/>
            <person name="Dean R.A."/>
        </authorList>
    </citation>
    <scope>NUCLEOTIDE SEQUENCE</scope>
    <source>
        <strain evidence="2">R3-111a-1</strain>
    </source>
</reference>
<dbReference type="EnsemblFungi" id="EJT77989">
    <property type="protein sequence ID" value="EJT77989"/>
    <property type="gene ID" value="GGTG_03092"/>
</dbReference>
<reference evidence="3" key="1">
    <citation type="submission" date="2010-07" db="EMBL/GenBank/DDBJ databases">
        <title>The genome sequence of Gaeumannomyces graminis var. tritici strain R3-111a-1.</title>
        <authorList>
            <consortium name="The Broad Institute Genome Sequencing Platform"/>
            <person name="Ma L.-J."/>
            <person name="Dead R."/>
            <person name="Young S."/>
            <person name="Zeng Q."/>
            <person name="Koehrsen M."/>
            <person name="Alvarado L."/>
            <person name="Berlin A."/>
            <person name="Chapman S.B."/>
            <person name="Chen Z."/>
            <person name="Freedman E."/>
            <person name="Gellesch M."/>
            <person name="Goldberg J."/>
            <person name="Griggs A."/>
            <person name="Gujja S."/>
            <person name="Heilman E.R."/>
            <person name="Heiman D."/>
            <person name="Hepburn T."/>
            <person name="Howarth C."/>
            <person name="Jen D."/>
            <person name="Larson L."/>
            <person name="Mehta T."/>
            <person name="Neiman D."/>
            <person name="Pearson M."/>
            <person name="Roberts A."/>
            <person name="Saif S."/>
            <person name="Shea T."/>
            <person name="Shenoy N."/>
            <person name="Sisk P."/>
            <person name="Stolte C."/>
            <person name="Sykes S."/>
            <person name="Walk T."/>
            <person name="White J."/>
            <person name="Yandava C."/>
            <person name="Haas B."/>
            <person name="Nusbaum C."/>
            <person name="Birren B."/>
        </authorList>
    </citation>
    <scope>NUCLEOTIDE SEQUENCE [LARGE SCALE GENOMIC DNA]</scope>
    <source>
        <strain evidence="3">R3-111a-1</strain>
    </source>
</reference>
<dbReference type="EMBL" id="GL385396">
    <property type="protein sequence ID" value="EJT77989.1"/>
    <property type="molecule type" value="Genomic_DNA"/>
</dbReference>
<accession>J3NP86</accession>
<name>J3NP86_GAET3</name>
<dbReference type="RefSeq" id="XP_009219134.1">
    <property type="nucleotide sequence ID" value="XM_009220870.1"/>
</dbReference>
<gene>
    <name evidence="2" type="primary">20343550</name>
    <name evidence="1" type="ORF">GGTG_03092</name>
</gene>
<evidence type="ECO:0000313" key="3">
    <source>
        <dbReference type="Proteomes" id="UP000006039"/>
    </source>
</evidence>
<dbReference type="VEuPathDB" id="FungiDB:GGTG_03092"/>
<protein>
    <submittedName>
        <fullName evidence="1 2">Uncharacterized protein</fullName>
    </submittedName>
</protein>
<evidence type="ECO:0000313" key="1">
    <source>
        <dbReference type="EMBL" id="EJT77989.1"/>
    </source>
</evidence>